<dbReference type="EMBL" id="JAMXLY010000060">
    <property type="protein sequence ID" value="MCO6026460.1"/>
    <property type="molecule type" value="Genomic_DNA"/>
</dbReference>
<proteinExistence type="predicted"/>
<accession>A0ABT1BZE1</accession>
<dbReference type="Proteomes" id="UP001204015">
    <property type="component" value="Unassembled WGS sequence"/>
</dbReference>
<reference evidence="2 3" key="1">
    <citation type="submission" date="2022-06" db="EMBL/GenBank/DDBJ databases">
        <title>A taxonomic note on the genus Prevotella: Description of four novel genera and emended description of the genera Hallella and Xylanibacter.</title>
        <authorList>
            <person name="Hitch T.C.A."/>
        </authorList>
    </citation>
    <scope>NUCLEOTIDE SEQUENCE [LARGE SCALE GENOMIC DNA]</scope>
    <source>
        <strain evidence="2 3">DSM 100619</strain>
    </source>
</reference>
<keyword evidence="1" id="KW-0812">Transmembrane</keyword>
<keyword evidence="1" id="KW-0472">Membrane</keyword>
<evidence type="ECO:0000313" key="3">
    <source>
        <dbReference type="Proteomes" id="UP001204015"/>
    </source>
</evidence>
<gene>
    <name evidence="2" type="ORF">NG821_11545</name>
</gene>
<feature type="transmembrane region" description="Helical" evidence="1">
    <location>
        <begin position="6"/>
        <end position="37"/>
    </location>
</feature>
<keyword evidence="3" id="KW-1185">Reference proteome</keyword>
<sequence length="166" mass="18223">MKHRLFLAVVAILLIVLYSGTGAFLLLLVLPVAYFFLKRKEQGEQKGQEGAEPAPEKYTSLEAVVSEYGEPDDSVIINASKANEPSGIVLIYAEKGFLLADGEKIKLDEIVGITAKNTATPYTIGEYQIMFHTTIKGRELIRMNAGYDATWADEAVAQIHRYLAGA</sequence>
<keyword evidence="1" id="KW-1133">Transmembrane helix</keyword>
<evidence type="ECO:0000313" key="2">
    <source>
        <dbReference type="EMBL" id="MCO6026460.1"/>
    </source>
</evidence>
<protein>
    <recommendedName>
        <fullName evidence="4">YokE-like PH domain-containing protein</fullName>
    </recommendedName>
</protein>
<comment type="caution">
    <text evidence="2">The sequence shown here is derived from an EMBL/GenBank/DDBJ whole genome shotgun (WGS) entry which is preliminary data.</text>
</comment>
<dbReference type="RefSeq" id="WP_252761812.1">
    <property type="nucleotide sequence ID" value="NZ_JAMXLY010000060.1"/>
</dbReference>
<evidence type="ECO:0000256" key="1">
    <source>
        <dbReference type="SAM" id="Phobius"/>
    </source>
</evidence>
<evidence type="ECO:0008006" key="4">
    <source>
        <dbReference type="Google" id="ProtNLM"/>
    </source>
</evidence>
<name>A0ABT1BZE1_9BACT</name>
<organism evidence="2 3">
    <name type="scientific">Segatella cerevisiae</name>
    <dbReference type="NCBI Taxonomy" id="2053716"/>
    <lineage>
        <taxon>Bacteria</taxon>
        <taxon>Pseudomonadati</taxon>
        <taxon>Bacteroidota</taxon>
        <taxon>Bacteroidia</taxon>
        <taxon>Bacteroidales</taxon>
        <taxon>Prevotellaceae</taxon>
        <taxon>Segatella</taxon>
    </lineage>
</organism>